<proteinExistence type="predicted"/>
<dbReference type="Proteomes" id="UP000269665">
    <property type="component" value="Unassembled WGS sequence"/>
</dbReference>
<accession>A0A8B3FII8</accession>
<keyword evidence="1" id="KW-1133">Transmembrane helix</keyword>
<sequence length="40" mass="4761">MFTQGIERNNLTQRARIKRPVRKILFLNNLIFMVIVICTV</sequence>
<dbReference type="RefSeq" id="WP_081440033.1">
    <property type="nucleotide sequence ID" value="NZ_PSZG01000001.1"/>
</dbReference>
<comment type="caution">
    <text evidence="2">The sequence shown here is derived from an EMBL/GenBank/DDBJ whole genome shotgun (WGS) entry which is preliminary data.</text>
</comment>
<protein>
    <submittedName>
        <fullName evidence="2">Uncharacterized protein</fullName>
    </submittedName>
</protein>
<feature type="transmembrane region" description="Helical" evidence="1">
    <location>
        <begin position="21"/>
        <end position="37"/>
    </location>
</feature>
<gene>
    <name evidence="2" type="ORF">C5E00_09250</name>
</gene>
<name>A0A8B3FII8_PECPM</name>
<dbReference type="AlphaFoldDB" id="A0A8B3FII8"/>
<evidence type="ECO:0000313" key="3">
    <source>
        <dbReference type="Proteomes" id="UP000269665"/>
    </source>
</evidence>
<reference evidence="2 3" key="1">
    <citation type="journal article" date="2018" name="BMC Genomics">
        <title>High genomic variability in the plant pathogenic bacterium Pectobacterium parmentieri deciphered from de novo assembled complete genomes.</title>
        <authorList>
            <person name="Zoledowska S."/>
            <person name="Motyka-Pomagruk A."/>
            <person name="Sledz W."/>
            <person name="Mengoni A."/>
            <person name="Lojkowska E."/>
        </authorList>
    </citation>
    <scope>NUCLEOTIDE SEQUENCE [LARGE SCALE GENOMIC DNA]</scope>
    <source>
        <strain evidence="2 3">IFB5626</strain>
    </source>
</reference>
<keyword evidence="1" id="KW-0812">Transmembrane</keyword>
<organism evidence="2 3">
    <name type="scientific">Pectobacterium parmentieri</name>
    <dbReference type="NCBI Taxonomy" id="1905730"/>
    <lineage>
        <taxon>Bacteria</taxon>
        <taxon>Pseudomonadati</taxon>
        <taxon>Pseudomonadota</taxon>
        <taxon>Gammaproteobacteria</taxon>
        <taxon>Enterobacterales</taxon>
        <taxon>Pectobacteriaceae</taxon>
        <taxon>Pectobacterium</taxon>
    </lineage>
</organism>
<keyword evidence="1" id="KW-0472">Membrane</keyword>
<evidence type="ECO:0000256" key="1">
    <source>
        <dbReference type="SAM" id="Phobius"/>
    </source>
</evidence>
<dbReference type="EMBL" id="PSZG01000001">
    <property type="protein sequence ID" value="RKO79141.1"/>
    <property type="molecule type" value="Genomic_DNA"/>
</dbReference>
<evidence type="ECO:0000313" key="2">
    <source>
        <dbReference type="EMBL" id="RKO79141.1"/>
    </source>
</evidence>